<keyword evidence="1" id="KW-0812">Transmembrane</keyword>
<organism evidence="2 3">
    <name type="scientific">Dermabacter vaginalis</name>
    <dbReference type="NCBI Taxonomy" id="1630135"/>
    <lineage>
        <taxon>Bacteria</taxon>
        <taxon>Bacillati</taxon>
        <taxon>Actinomycetota</taxon>
        <taxon>Actinomycetes</taxon>
        <taxon>Micrococcales</taxon>
        <taxon>Dermabacteraceae</taxon>
        <taxon>Dermabacter</taxon>
    </lineage>
</organism>
<dbReference type="RefSeq" id="WP_065248020.1">
    <property type="nucleotide sequence ID" value="NZ_CP012117.1"/>
</dbReference>
<evidence type="ECO:0000313" key="2">
    <source>
        <dbReference type="EMBL" id="ANP27901.1"/>
    </source>
</evidence>
<accession>A0A1B0ZIZ1</accession>
<dbReference type="EMBL" id="CP012117">
    <property type="protein sequence ID" value="ANP27901.1"/>
    <property type="molecule type" value="Genomic_DNA"/>
</dbReference>
<feature type="transmembrane region" description="Helical" evidence="1">
    <location>
        <begin position="76"/>
        <end position="100"/>
    </location>
</feature>
<feature type="transmembrane region" description="Helical" evidence="1">
    <location>
        <begin position="47"/>
        <end position="69"/>
    </location>
</feature>
<feature type="transmembrane region" description="Helical" evidence="1">
    <location>
        <begin position="20"/>
        <end position="41"/>
    </location>
</feature>
<sequence>MSTAEKNRAHNNALVQKAIVSAVAVGAVIAAVVVLVAWVGFDPLARNGAIVGALLSLVITLPALIVAYWGIAQSPVIMLGTVACTWGGKMLVLIVCLILLREATWLSMPWVGIALLFGAVAPTAVEGVLLARTRPKIEV</sequence>
<dbReference type="KEGG" id="dva:DAD186_13510"/>
<dbReference type="Proteomes" id="UP000092596">
    <property type="component" value="Chromosome"/>
</dbReference>
<feature type="transmembrane region" description="Helical" evidence="1">
    <location>
        <begin position="106"/>
        <end position="131"/>
    </location>
</feature>
<proteinExistence type="predicted"/>
<protein>
    <submittedName>
        <fullName evidence="2">Uncharacterized protein</fullName>
    </submittedName>
</protein>
<keyword evidence="1" id="KW-1133">Transmembrane helix</keyword>
<gene>
    <name evidence="2" type="ORF">DAD186_13510</name>
</gene>
<evidence type="ECO:0000313" key="3">
    <source>
        <dbReference type="Proteomes" id="UP000092596"/>
    </source>
</evidence>
<name>A0A1B0ZIZ1_9MICO</name>
<evidence type="ECO:0000256" key="1">
    <source>
        <dbReference type="SAM" id="Phobius"/>
    </source>
</evidence>
<dbReference type="STRING" id="1630135.DAD186_13510"/>
<keyword evidence="1" id="KW-0472">Membrane</keyword>
<reference evidence="2 3" key="1">
    <citation type="submission" date="2015-06" db="EMBL/GenBank/DDBJ databases">
        <title>Investigation of pathophysiology for high-risk pregnancy and development of treatment modality based on it.</title>
        <authorList>
            <person name="Kim B.-C."/>
            <person name="Lim S."/>
        </authorList>
    </citation>
    <scope>NUCLEOTIDE SEQUENCE [LARGE SCALE GENOMIC DNA]</scope>
    <source>
        <strain evidence="2 3">AD1-86</strain>
    </source>
</reference>
<dbReference type="AlphaFoldDB" id="A0A1B0ZIZ1"/>